<dbReference type="Proteomes" id="UP000663992">
    <property type="component" value="Unassembled WGS sequence"/>
</dbReference>
<protein>
    <submittedName>
        <fullName evidence="1">Uncharacterized protein</fullName>
    </submittedName>
</protein>
<keyword evidence="2" id="KW-1185">Reference proteome</keyword>
<dbReference type="EMBL" id="JAFKCS010000004">
    <property type="protein sequence ID" value="MBN7819435.1"/>
    <property type="molecule type" value="Genomic_DNA"/>
</dbReference>
<comment type="caution">
    <text evidence="1">The sequence shown here is derived from an EMBL/GenBank/DDBJ whole genome shotgun (WGS) entry which is preliminary data.</text>
</comment>
<gene>
    <name evidence="1" type="ORF">J0A65_06140</name>
</gene>
<dbReference type="RefSeq" id="WP_206593261.1">
    <property type="nucleotide sequence ID" value="NZ_JAFKCS010000004.1"/>
</dbReference>
<reference evidence="1 2" key="1">
    <citation type="submission" date="2021-03" db="EMBL/GenBank/DDBJ databases">
        <title>novel species isolated from a fishpond in China.</title>
        <authorList>
            <person name="Lu H."/>
            <person name="Cai Z."/>
        </authorList>
    </citation>
    <scope>NUCLEOTIDE SEQUENCE [LARGE SCALE GENOMIC DNA]</scope>
    <source>
        <strain evidence="1 2">Y57</strain>
    </source>
</reference>
<proteinExistence type="predicted"/>
<evidence type="ECO:0000313" key="1">
    <source>
        <dbReference type="EMBL" id="MBN7819435.1"/>
    </source>
</evidence>
<accession>A0ABS3CS24</accession>
<organism evidence="1 2">
    <name type="scientific">Bowmanella yangjiangensis</name>
    <dbReference type="NCBI Taxonomy" id="2811230"/>
    <lineage>
        <taxon>Bacteria</taxon>
        <taxon>Pseudomonadati</taxon>
        <taxon>Pseudomonadota</taxon>
        <taxon>Gammaproteobacteria</taxon>
        <taxon>Alteromonadales</taxon>
        <taxon>Alteromonadaceae</taxon>
        <taxon>Bowmanella</taxon>
    </lineage>
</organism>
<sequence length="86" mass="9230">MTKLRECMGNGLYCDSVNPVRSSKCAGVIAGVDVFNGNLGGINRRGLDAEFVYDIGSTAIGDFQSMLNWSYVGLHDGLAGWAQQLQ</sequence>
<evidence type="ECO:0000313" key="2">
    <source>
        <dbReference type="Proteomes" id="UP000663992"/>
    </source>
</evidence>
<name>A0ABS3CS24_9ALTE</name>